<evidence type="ECO:0000256" key="2">
    <source>
        <dbReference type="SAM" id="MobiDB-lite"/>
    </source>
</evidence>
<organism evidence="3 4">
    <name type="scientific">Gossypium hirsutum</name>
    <name type="common">Upland cotton</name>
    <name type="synonym">Gossypium mexicanum</name>
    <dbReference type="NCBI Taxonomy" id="3635"/>
    <lineage>
        <taxon>Eukaryota</taxon>
        <taxon>Viridiplantae</taxon>
        <taxon>Streptophyta</taxon>
        <taxon>Embryophyta</taxon>
        <taxon>Tracheophyta</taxon>
        <taxon>Spermatophyta</taxon>
        <taxon>Magnoliopsida</taxon>
        <taxon>eudicotyledons</taxon>
        <taxon>Gunneridae</taxon>
        <taxon>Pentapetalae</taxon>
        <taxon>rosids</taxon>
        <taxon>malvids</taxon>
        <taxon>Malvales</taxon>
        <taxon>Malvaceae</taxon>
        <taxon>Malvoideae</taxon>
        <taxon>Gossypium</taxon>
    </lineage>
</organism>
<dbReference type="PaxDb" id="3635-A0A1U8HVI9"/>
<feature type="coiled-coil region" evidence="1">
    <location>
        <begin position="1"/>
        <end position="133"/>
    </location>
</feature>
<sequence length="207" mass="24605">MEFWKGKAKKEEEKVARAMIELRKKNAEYEIMTAEFVTSQSERQELRRKIRDLENMLQSRQQQLDTLLKALEEKNDHCDTTSLESRHSYRTHRKARIMEAEFNERIERMERAQKELQEQLTKTQQEARDLMLRSREESFEQKDQMAKMIEMMIALVKGKGPMQSPDIMEPQSRVNHDQDLLYPPEFTPPHAHATQRGYPQGEPVSLE</sequence>
<dbReference type="GeneID" id="107890026"/>
<gene>
    <name evidence="4" type="primary">LOC107890026</name>
</gene>
<protein>
    <submittedName>
        <fullName evidence="4">Fibrinogen- and Ig-binding protein-like</fullName>
    </submittedName>
</protein>
<dbReference type="OrthoDB" id="10460777at2759"/>
<keyword evidence="3" id="KW-1185">Reference proteome</keyword>
<dbReference type="AlphaFoldDB" id="A0A1U8HVI9"/>
<feature type="region of interest" description="Disordered" evidence="2">
    <location>
        <begin position="160"/>
        <end position="207"/>
    </location>
</feature>
<reference evidence="3" key="1">
    <citation type="journal article" date="2020" name="Nat. Genet.">
        <title>Genomic diversifications of five Gossypium allopolyploid species and their impact on cotton improvement.</title>
        <authorList>
            <person name="Chen Z.J."/>
            <person name="Sreedasyam A."/>
            <person name="Ando A."/>
            <person name="Song Q."/>
            <person name="De Santiago L.M."/>
            <person name="Hulse-Kemp A.M."/>
            <person name="Ding M."/>
            <person name="Ye W."/>
            <person name="Kirkbride R.C."/>
            <person name="Jenkins J."/>
            <person name="Plott C."/>
            <person name="Lovell J."/>
            <person name="Lin Y.M."/>
            <person name="Vaughn R."/>
            <person name="Liu B."/>
            <person name="Simpson S."/>
            <person name="Scheffler B.E."/>
            <person name="Wen L."/>
            <person name="Saski C.A."/>
            <person name="Grover C.E."/>
            <person name="Hu G."/>
            <person name="Conover J.L."/>
            <person name="Carlson J.W."/>
            <person name="Shu S."/>
            <person name="Boston L.B."/>
            <person name="Williams M."/>
            <person name="Peterson D.G."/>
            <person name="McGee K."/>
            <person name="Jones D.C."/>
            <person name="Wendel J.F."/>
            <person name="Stelly D.M."/>
            <person name="Grimwood J."/>
            <person name="Schmutz J."/>
        </authorList>
    </citation>
    <scope>NUCLEOTIDE SEQUENCE [LARGE SCALE GENOMIC DNA]</scope>
    <source>
        <strain evidence="3">cv. TM-1</strain>
    </source>
</reference>
<accession>A0A1U8HVI9</accession>
<dbReference type="Proteomes" id="UP000818029">
    <property type="component" value="Chromosome A09"/>
</dbReference>
<evidence type="ECO:0000256" key="1">
    <source>
        <dbReference type="SAM" id="Coils"/>
    </source>
</evidence>
<dbReference type="KEGG" id="ghi:107890026"/>
<reference evidence="4" key="2">
    <citation type="submission" date="2025-08" db="UniProtKB">
        <authorList>
            <consortium name="RefSeq"/>
        </authorList>
    </citation>
    <scope>IDENTIFICATION</scope>
</reference>
<name>A0A1U8HVI9_GOSHI</name>
<dbReference type="RefSeq" id="XP_016670037.1">
    <property type="nucleotide sequence ID" value="XM_016814548.1"/>
</dbReference>
<proteinExistence type="predicted"/>
<evidence type="ECO:0000313" key="3">
    <source>
        <dbReference type="Proteomes" id="UP000818029"/>
    </source>
</evidence>
<keyword evidence="1" id="KW-0175">Coiled coil</keyword>
<evidence type="ECO:0000313" key="4">
    <source>
        <dbReference type="RefSeq" id="XP_016670037.1"/>
    </source>
</evidence>